<dbReference type="PROSITE" id="PS51782">
    <property type="entry name" value="LYSM"/>
    <property type="match status" value="1"/>
</dbReference>
<dbReference type="RefSeq" id="WP_204602419.1">
    <property type="nucleotide sequence ID" value="NZ_JBHSED010000065.1"/>
</dbReference>
<keyword evidence="1" id="KW-0732">Signal</keyword>
<dbReference type="Gene3D" id="3.10.350.10">
    <property type="entry name" value="LysM domain"/>
    <property type="match status" value="1"/>
</dbReference>
<dbReference type="SMART" id="SM00257">
    <property type="entry name" value="LysM"/>
    <property type="match status" value="1"/>
</dbReference>
<dbReference type="InterPro" id="IPR050570">
    <property type="entry name" value="Cell_wall_metabolism_enzyme"/>
</dbReference>
<evidence type="ECO:0000313" key="5">
    <source>
        <dbReference type="EMBL" id="MFC4306622.1"/>
    </source>
</evidence>
<dbReference type="Pfam" id="PF01476">
    <property type="entry name" value="LysM"/>
    <property type="match status" value="1"/>
</dbReference>
<dbReference type="InterPro" id="IPR016047">
    <property type="entry name" value="M23ase_b-sheet_dom"/>
</dbReference>
<keyword evidence="2" id="KW-1133">Transmembrane helix</keyword>
<dbReference type="InterPro" id="IPR036779">
    <property type="entry name" value="LysM_dom_sf"/>
</dbReference>
<dbReference type="Proteomes" id="UP001595755">
    <property type="component" value="Unassembled WGS sequence"/>
</dbReference>
<feature type="transmembrane region" description="Helical" evidence="2">
    <location>
        <begin position="12"/>
        <end position="35"/>
    </location>
</feature>
<comment type="caution">
    <text evidence="5">The sequence shown here is derived from an EMBL/GenBank/DDBJ whole genome shotgun (WGS) entry which is preliminary data.</text>
</comment>
<organism evidence="5 6">
    <name type="scientific">Cohnella boryungensis</name>
    <dbReference type="NCBI Taxonomy" id="768479"/>
    <lineage>
        <taxon>Bacteria</taxon>
        <taxon>Bacillati</taxon>
        <taxon>Bacillota</taxon>
        <taxon>Bacilli</taxon>
        <taxon>Bacillales</taxon>
        <taxon>Paenibacillaceae</taxon>
        <taxon>Cohnella</taxon>
    </lineage>
</organism>
<name>A0ABV8SGN2_9BACL</name>
<dbReference type="CDD" id="cd00118">
    <property type="entry name" value="LysM"/>
    <property type="match status" value="1"/>
</dbReference>
<accession>A0ABV8SGN2</accession>
<reference evidence="6" key="1">
    <citation type="journal article" date="2019" name="Int. J. Syst. Evol. Microbiol.">
        <title>The Global Catalogue of Microorganisms (GCM) 10K type strain sequencing project: providing services to taxonomists for standard genome sequencing and annotation.</title>
        <authorList>
            <consortium name="The Broad Institute Genomics Platform"/>
            <consortium name="The Broad Institute Genome Sequencing Center for Infectious Disease"/>
            <person name="Wu L."/>
            <person name="Ma J."/>
        </authorList>
    </citation>
    <scope>NUCLEOTIDE SEQUENCE [LARGE SCALE GENOMIC DNA]</scope>
    <source>
        <strain evidence="6">CGMCC 4.1641</strain>
    </source>
</reference>
<keyword evidence="2" id="KW-0812">Transmembrane</keyword>
<dbReference type="InterPro" id="IPR018392">
    <property type="entry name" value="LysM"/>
</dbReference>
<dbReference type="PANTHER" id="PTHR21666:SF270">
    <property type="entry name" value="MUREIN HYDROLASE ACTIVATOR ENVC"/>
    <property type="match status" value="1"/>
</dbReference>
<dbReference type="InterPro" id="IPR011055">
    <property type="entry name" value="Dup_hybrid_motif"/>
</dbReference>
<protein>
    <submittedName>
        <fullName evidence="5">Peptidoglycan DD-metalloendopeptidase family protein</fullName>
    </submittedName>
</protein>
<evidence type="ECO:0000259" key="3">
    <source>
        <dbReference type="PROSITE" id="PS51109"/>
    </source>
</evidence>
<dbReference type="SMART" id="SM01208">
    <property type="entry name" value="G5"/>
    <property type="match status" value="1"/>
</dbReference>
<dbReference type="Gene3D" id="2.20.230.10">
    <property type="entry name" value="Resuscitation-promoting factor rpfb"/>
    <property type="match status" value="1"/>
</dbReference>
<dbReference type="SUPFAM" id="SSF54106">
    <property type="entry name" value="LysM domain"/>
    <property type="match status" value="1"/>
</dbReference>
<proteinExistence type="predicted"/>
<keyword evidence="6" id="KW-1185">Reference proteome</keyword>
<dbReference type="Pfam" id="PF07501">
    <property type="entry name" value="G5"/>
    <property type="match status" value="1"/>
</dbReference>
<evidence type="ECO:0000256" key="1">
    <source>
        <dbReference type="ARBA" id="ARBA00022729"/>
    </source>
</evidence>
<dbReference type="Pfam" id="PF01551">
    <property type="entry name" value="Peptidase_M23"/>
    <property type="match status" value="1"/>
</dbReference>
<dbReference type="InterPro" id="IPR011098">
    <property type="entry name" value="G5_dom"/>
</dbReference>
<evidence type="ECO:0000256" key="2">
    <source>
        <dbReference type="SAM" id="Phobius"/>
    </source>
</evidence>
<sequence>MRKPVLIRSFRLIYIYWLVVLLIIVFITIGLGLWAKNQTKEIFNIWINGELIGSTSSPDVVEDWIVAKKLEFEMQFPDVEYTSSKIKINSQRKFMGKTKDDKIIKQVEERFSIEASGYKLLVEGKMVGYIKNKQVAQKVLKTIESMYDPKVIKQEVKALSYQSGLKSKTELKSIKIMEPVTFVKVTVDPSELLTENQLTRVLRGDNEKTIMYRVKEGDCISCVAQKFNISQKDILTNNPWIKNDFIGIGDELDLTVKRPLLSVRTEEISSQTVSIPSGVQVTYDETMRRGTSKVINPGKPGIKKLTFNTIKLNGELVDEILVDAEVTSKPIAKQVLQGSKVIPGIGTGSFKWPIVKPQITSDYGRRWGRQHKGIDTVSTNRNIFAADSGKVVYAARNSGYGNHIIIDHQNGYQTLYAHLSKINVKRDDLVEKGDIIGIMGSTGRSTGIHLHFEIEKNNNQQNPMNFLD</sequence>
<keyword evidence="2" id="KW-0472">Membrane</keyword>
<dbReference type="PROSITE" id="PS51109">
    <property type="entry name" value="G5"/>
    <property type="match status" value="1"/>
</dbReference>
<feature type="domain" description="LysM" evidence="4">
    <location>
        <begin position="210"/>
        <end position="254"/>
    </location>
</feature>
<dbReference type="CDD" id="cd12797">
    <property type="entry name" value="M23_peptidase"/>
    <property type="match status" value="1"/>
</dbReference>
<dbReference type="SUPFAM" id="SSF51261">
    <property type="entry name" value="Duplicated hybrid motif"/>
    <property type="match status" value="1"/>
</dbReference>
<feature type="domain" description="G5" evidence="3">
    <location>
        <begin position="261"/>
        <end position="341"/>
    </location>
</feature>
<evidence type="ECO:0000259" key="4">
    <source>
        <dbReference type="PROSITE" id="PS51782"/>
    </source>
</evidence>
<evidence type="ECO:0000313" key="6">
    <source>
        <dbReference type="Proteomes" id="UP001595755"/>
    </source>
</evidence>
<dbReference type="EMBL" id="JBHSED010000065">
    <property type="protein sequence ID" value="MFC4306622.1"/>
    <property type="molecule type" value="Genomic_DNA"/>
</dbReference>
<dbReference type="PANTHER" id="PTHR21666">
    <property type="entry name" value="PEPTIDASE-RELATED"/>
    <property type="match status" value="1"/>
</dbReference>
<gene>
    <name evidence="5" type="ORF">ACFO1S_24695</name>
</gene>
<dbReference type="Gene3D" id="2.70.70.10">
    <property type="entry name" value="Glucose Permease (Domain IIA)"/>
    <property type="match status" value="1"/>
</dbReference>